<evidence type="ECO:0000313" key="7">
    <source>
        <dbReference type="EMBL" id="PWB93539.1"/>
    </source>
</evidence>
<dbReference type="GO" id="GO:0016020">
    <property type="term" value="C:membrane"/>
    <property type="evidence" value="ECO:0007669"/>
    <property type="project" value="UniProtKB-SubCell"/>
</dbReference>
<evidence type="ECO:0000256" key="4">
    <source>
        <dbReference type="ARBA" id="ARBA00023136"/>
    </source>
</evidence>
<evidence type="ECO:0000256" key="1">
    <source>
        <dbReference type="ARBA" id="ARBA00004141"/>
    </source>
</evidence>
<dbReference type="EMBL" id="PUIV01000019">
    <property type="protein sequence ID" value="PWB93539.1"/>
    <property type="molecule type" value="Genomic_DNA"/>
</dbReference>
<sequence length="153" mass="16665">MYEAGGDGRIYPVAPGLPPREALAGVRTRRVFAVCLDFFAVALLSAALWLALLVLSLGLSALLLPPLFPLVAFFYNGLTVSGWRRATPGMRAMDLEVRLANGAPTPFLNAAVQGVLFYVSWLFPPLLLVTFVTPDKRCLHDILADVIVLRRAD</sequence>
<feature type="transmembrane region" description="Helical" evidence="5">
    <location>
        <begin position="31"/>
        <end position="51"/>
    </location>
</feature>
<dbReference type="InterPro" id="IPR010432">
    <property type="entry name" value="RDD"/>
</dbReference>
<dbReference type="OrthoDB" id="7270324at2"/>
<feature type="domain" description="RDD" evidence="6">
    <location>
        <begin position="28"/>
        <end position="144"/>
    </location>
</feature>
<proteinExistence type="predicted"/>
<evidence type="ECO:0000256" key="5">
    <source>
        <dbReference type="SAM" id="Phobius"/>
    </source>
</evidence>
<reference evidence="7 8" key="1">
    <citation type="journal article" date="2018" name="Appl. Microbiol. Biotechnol.">
        <title>Co-cultivation of the strictly anaerobic methanogen Methanosarcina barkeri with aerobic methanotrophs in an oxygen-limited membrane bioreactor.</title>
        <authorList>
            <person name="In 't Zandt M.H."/>
            <person name="van den Bosch T.J.M."/>
            <person name="Rijkers R."/>
            <person name="van Kessel M.A.H.J."/>
            <person name="Jetten M.S.M."/>
            <person name="Welte C.U."/>
        </authorList>
    </citation>
    <scope>NUCLEOTIDE SEQUENCE [LARGE SCALE GENOMIC DNA]</scope>
    <source>
        <strain evidence="7 8">DSM 17706</strain>
    </source>
</reference>
<feature type="transmembrane region" description="Helical" evidence="5">
    <location>
        <begin position="99"/>
        <end position="123"/>
    </location>
</feature>
<comment type="subcellular location">
    <subcellularLocation>
        <location evidence="1">Membrane</location>
        <topology evidence="1">Multi-pass membrane protein</topology>
    </subcellularLocation>
</comment>
<evidence type="ECO:0000313" key="8">
    <source>
        <dbReference type="Proteomes" id="UP000245137"/>
    </source>
</evidence>
<accession>A0A2U1SPK1</accession>
<dbReference type="AlphaFoldDB" id="A0A2U1SPK1"/>
<organism evidence="7 8">
    <name type="scientific">Methylosinus sporium</name>
    <dbReference type="NCBI Taxonomy" id="428"/>
    <lineage>
        <taxon>Bacteria</taxon>
        <taxon>Pseudomonadati</taxon>
        <taxon>Pseudomonadota</taxon>
        <taxon>Alphaproteobacteria</taxon>
        <taxon>Hyphomicrobiales</taxon>
        <taxon>Methylocystaceae</taxon>
        <taxon>Methylosinus</taxon>
    </lineage>
</organism>
<keyword evidence="2 5" id="KW-0812">Transmembrane</keyword>
<comment type="caution">
    <text evidence="7">The sequence shown here is derived from an EMBL/GenBank/DDBJ whole genome shotgun (WGS) entry which is preliminary data.</text>
</comment>
<name>A0A2U1SPK1_METSR</name>
<evidence type="ECO:0000256" key="2">
    <source>
        <dbReference type="ARBA" id="ARBA00022692"/>
    </source>
</evidence>
<dbReference type="RefSeq" id="WP_108917589.1">
    <property type="nucleotide sequence ID" value="NZ_BGJY01000013.1"/>
</dbReference>
<dbReference type="Pfam" id="PF06271">
    <property type="entry name" value="RDD"/>
    <property type="match status" value="1"/>
</dbReference>
<keyword evidence="3 5" id="KW-1133">Transmembrane helix</keyword>
<evidence type="ECO:0000259" key="6">
    <source>
        <dbReference type="Pfam" id="PF06271"/>
    </source>
</evidence>
<gene>
    <name evidence="7" type="ORF">C5689_12420</name>
</gene>
<keyword evidence="4 5" id="KW-0472">Membrane</keyword>
<dbReference type="Proteomes" id="UP000245137">
    <property type="component" value="Unassembled WGS sequence"/>
</dbReference>
<protein>
    <submittedName>
        <fullName evidence="7">Transporter</fullName>
    </submittedName>
</protein>
<evidence type="ECO:0000256" key="3">
    <source>
        <dbReference type="ARBA" id="ARBA00022989"/>
    </source>
</evidence>
<feature type="transmembrane region" description="Helical" evidence="5">
    <location>
        <begin position="57"/>
        <end position="78"/>
    </location>
</feature>
<keyword evidence="8" id="KW-1185">Reference proteome</keyword>